<dbReference type="AlphaFoldDB" id="A0A6B2LXU7"/>
<evidence type="ECO:0000313" key="2">
    <source>
        <dbReference type="Proteomes" id="UP000478417"/>
    </source>
</evidence>
<keyword evidence="2" id="KW-1185">Reference proteome</keyword>
<name>A0A6B2LXU7_9BACT</name>
<evidence type="ECO:0000313" key="1">
    <source>
        <dbReference type="EMBL" id="NDV61461.1"/>
    </source>
</evidence>
<dbReference type="Proteomes" id="UP000478417">
    <property type="component" value="Unassembled WGS sequence"/>
</dbReference>
<dbReference type="RefSeq" id="WP_163962422.1">
    <property type="nucleotide sequence ID" value="NZ_JAAGNX010000001.1"/>
</dbReference>
<gene>
    <name evidence="1" type="ORF">G0Q06_03255</name>
</gene>
<reference evidence="1 2" key="1">
    <citation type="submission" date="2020-02" db="EMBL/GenBank/DDBJ databases">
        <title>Albibacoteraceae fam. nov., the first described family within the subdivision 4 Verrucomicrobia.</title>
        <authorList>
            <person name="Xi F."/>
        </authorList>
    </citation>
    <scope>NUCLEOTIDE SEQUENCE [LARGE SCALE GENOMIC DNA]</scope>
    <source>
        <strain evidence="1 2">CK1056</strain>
    </source>
</reference>
<dbReference type="EMBL" id="JAAGNX010000001">
    <property type="protein sequence ID" value="NDV61461.1"/>
    <property type="molecule type" value="Genomic_DNA"/>
</dbReference>
<sequence length="318" mass="35587">MNTTTMESGQKVPFTAEEWDKLRFLFQDSVMAKTNLCKLAQNMGAKWPIRGKNETPGKYTGHTLDSLLEMTEFYGKENRLPLLYSILKETQSLDDPFSDMVNHLDKVAHMESDATSALKQMEVPLDFPVELANFTRETLSLCRSEGIHTISQFVEFAQKSAKSVIISGDYRLLLNALTQQDKKVLKVFLPIREDEPGLFLAEAIGHMARQLGDNKAASLLEAYQISTTRASWQNATPLAKQEVQGLIGELKLAVKKRMDLMPDEAQQLRHAVNSGEAARVRFFVSLRDPDIESLSIAIALAALDVKPKSKGLLGRFLN</sequence>
<protein>
    <submittedName>
        <fullName evidence="1">Uncharacterized protein</fullName>
    </submittedName>
</protein>
<proteinExistence type="predicted"/>
<accession>A0A6B2LXU7</accession>
<comment type="caution">
    <text evidence="1">The sequence shown here is derived from an EMBL/GenBank/DDBJ whole genome shotgun (WGS) entry which is preliminary data.</text>
</comment>
<organism evidence="1 2">
    <name type="scientific">Oceanipulchritudo coccoides</name>
    <dbReference type="NCBI Taxonomy" id="2706888"/>
    <lineage>
        <taxon>Bacteria</taxon>
        <taxon>Pseudomonadati</taxon>
        <taxon>Verrucomicrobiota</taxon>
        <taxon>Opitutia</taxon>
        <taxon>Puniceicoccales</taxon>
        <taxon>Oceanipulchritudinaceae</taxon>
        <taxon>Oceanipulchritudo</taxon>
    </lineage>
</organism>